<feature type="transmembrane region" description="Helical" evidence="8">
    <location>
        <begin position="320"/>
        <end position="342"/>
    </location>
</feature>
<evidence type="ECO:0000256" key="3">
    <source>
        <dbReference type="ARBA" id="ARBA00022692"/>
    </source>
</evidence>
<keyword evidence="6" id="KW-0046">Antibiotic resistance</keyword>
<evidence type="ECO:0000256" key="8">
    <source>
        <dbReference type="SAM" id="Phobius"/>
    </source>
</evidence>
<dbReference type="EMBL" id="LJGZ01000103">
    <property type="protein sequence ID" value="OEV16658.1"/>
    <property type="molecule type" value="Genomic_DNA"/>
</dbReference>
<comment type="caution">
    <text evidence="10">The sequence shown here is derived from an EMBL/GenBank/DDBJ whole genome shotgun (WGS) entry which is preliminary data.</text>
</comment>
<feature type="transmembrane region" description="Helical" evidence="8">
    <location>
        <begin position="188"/>
        <end position="207"/>
    </location>
</feature>
<evidence type="ECO:0000256" key="7">
    <source>
        <dbReference type="SAM" id="MobiDB-lite"/>
    </source>
</evidence>
<proteinExistence type="predicted"/>
<keyword evidence="2" id="KW-0813">Transport</keyword>
<organism evidence="10 11">
    <name type="scientific">Streptomyces nanshensis</name>
    <dbReference type="NCBI Taxonomy" id="518642"/>
    <lineage>
        <taxon>Bacteria</taxon>
        <taxon>Bacillati</taxon>
        <taxon>Actinomycetota</taxon>
        <taxon>Actinomycetes</taxon>
        <taxon>Kitasatosporales</taxon>
        <taxon>Streptomycetaceae</taxon>
        <taxon>Streptomyces</taxon>
    </lineage>
</organism>
<feature type="transmembrane region" description="Helical" evidence="8">
    <location>
        <begin position="31"/>
        <end position="53"/>
    </location>
</feature>
<dbReference type="Pfam" id="PF07690">
    <property type="entry name" value="MFS_1"/>
    <property type="match status" value="1"/>
</dbReference>
<dbReference type="InterPro" id="IPR036259">
    <property type="entry name" value="MFS_trans_sf"/>
</dbReference>
<keyword evidence="11" id="KW-1185">Reference proteome</keyword>
<evidence type="ECO:0000256" key="1">
    <source>
        <dbReference type="ARBA" id="ARBA00004651"/>
    </source>
</evidence>
<evidence type="ECO:0000256" key="4">
    <source>
        <dbReference type="ARBA" id="ARBA00022989"/>
    </source>
</evidence>
<dbReference type="PATRIC" id="fig|518642.7.peg.2784"/>
<evidence type="ECO:0000256" key="6">
    <source>
        <dbReference type="ARBA" id="ARBA00023251"/>
    </source>
</evidence>
<feature type="domain" description="Major facilitator superfamily (MFS) profile" evidence="9">
    <location>
        <begin position="34"/>
        <end position="476"/>
    </location>
</feature>
<dbReference type="GO" id="GO:0046677">
    <property type="term" value="P:response to antibiotic"/>
    <property type="evidence" value="ECO:0007669"/>
    <property type="project" value="UniProtKB-KW"/>
</dbReference>
<protein>
    <submittedName>
        <fullName evidence="10">MFS transporter permease</fullName>
    </submittedName>
</protein>
<feature type="transmembrane region" description="Helical" evidence="8">
    <location>
        <begin position="291"/>
        <end position="314"/>
    </location>
</feature>
<dbReference type="SUPFAM" id="SSF103473">
    <property type="entry name" value="MFS general substrate transporter"/>
    <property type="match status" value="1"/>
</dbReference>
<feature type="transmembrane region" description="Helical" evidence="8">
    <location>
        <begin position="124"/>
        <end position="145"/>
    </location>
</feature>
<comment type="subcellular location">
    <subcellularLocation>
        <location evidence="1">Cell membrane</location>
        <topology evidence="1">Multi-pass membrane protein</topology>
    </subcellularLocation>
</comment>
<evidence type="ECO:0000256" key="2">
    <source>
        <dbReference type="ARBA" id="ARBA00022448"/>
    </source>
</evidence>
<dbReference type="Proteomes" id="UP000175971">
    <property type="component" value="Unassembled WGS sequence"/>
</dbReference>
<feature type="transmembrane region" description="Helical" evidence="8">
    <location>
        <begin position="354"/>
        <end position="376"/>
    </location>
</feature>
<dbReference type="PROSITE" id="PS50850">
    <property type="entry name" value="MFS"/>
    <property type="match status" value="1"/>
</dbReference>
<feature type="compositionally biased region" description="Polar residues" evidence="7">
    <location>
        <begin position="1"/>
        <end position="16"/>
    </location>
</feature>
<evidence type="ECO:0000313" key="10">
    <source>
        <dbReference type="EMBL" id="OEV16658.1"/>
    </source>
</evidence>
<dbReference type="PANTHER" id="PTHR42718">
    <property type="entry name" value="MAJOR FACILITATOR SUPERFAMILY MULTIDRUG TRANSPORTER MFSC"/>
    <property type="match status" value="1"/>
</dbReference>
<sequence>MTAEQAVQPSPSNVSPRDTGDTGPGIFSRPYAAATLTFAAVMFLTGFAALAVVPTLPTAAQDLDGVALFPLVAGSFVAAGLLGGVLGGHWADRSGARRPLALGMVLSVVTLLVSASSGSVWQLVIGRFVDGLAAGMVAVSVTTAIGQSYPEYLRPRMLALMSASWIVPSLVGPPVAGVVSEAWTWRAVFYGLAVLTALPSIALVAVLRRAPAGDGDGPDLPGLPPEEERASRPPLFVAAMLSLGAALGQYGVSGWDVRHLLFVGAGVVLLVVFAPRLLPTGTWRSTRGLPTAVLLRGLTSGTYFTVEALVPLMLITERRVAAVTVGVAFTASAVLWAVASWVQGKLLQHVARHRLVTAGALIMAASVAFAVAGSFAGASPMWAMVAMPLAAIGMGMLDPCVTVLSLSHSAPDRLGHTTAAMQTNMNLGQIVVLALATAALNAGLAAGTGRLGGYAVTFSLLLVPPLLVAALAVRARNDRRGDH</sequence>
<gene>
    <name evidence="10" type="ORF">AN221_32955</name>
</gene>
<keyword evidence="3 8" id="KW-0812">Transmembrane</keyword>
<dbReference type="Gene3D" id="1.20.1250.20">
    <property type="entry name" value="MFS general substrate transporter like domains"/>
    <property type="match status" value="1"/>
</dbReference>
<evidence type="ECO:0000256" key="5">
    <source>
        <dbReference type="ARBA" id="ARBA00023136"/>
    </source>
</evidence>
<feature type="transmembrane region" description="Helical" evidence="8">
    <location>
        <begin position="427"/>
        <end position="446"/>
    </location>
</feature>
<dbReference type="RefSeq" id="WP_070203945.1">
    <property type="nucleotide sequence ID" value="NZ_LJGZ01000103.1"/>
</dbReference>
<name>A0A1E7LKF1_9ACTN</name>
<evidence type="ECO:0000313" key="11">
    <source>
        <dbReference type="Proteomes" id="UP000175971"/>
    </source>
</evidence>
<dbReference type="AlphaFoldDB" id="A0A1E7LKF1"/>
<dbReference type="InterPro" id="IPR020846">
    <property type="entry name" value="MFS_dom"/>
</dbReference>
<keyword evidence="5 8" id="KW-0472">Membrane</keyword>
<accession>A0A1E7LKF1</accession>
<dbReference type="InterPro" id="IPR011701">
    <property type="entry name" value="MFS"/>
</dbReference>
<dbReference type="GO" id="GO:0005886">
    <property type="term" value="C:plasma membrane"/>
    <property type="evidence" value="ECO:0007669"/>
    <property type="project" value="UniProtKB-SubCell"/>
</dbReference>
<feature type="transmembrane region" description="Helical" evidence="8">
    <location>
        <begin position="259"/>
        <end position="279"/>
    </location>
</feature>
<feature type="transmembrane region" description="Helical" evidence="8">
    <location>
        <begin position="100"/>
        <end position="118"/>
    </location>
</feature>
<feature type="region of interest" description="Disordered" evidence="7">
    <location>
        <begin position="1"/>
        <end position="22"/>
    </location>
</feature>
<feature type="transmembrane region" description="Helical" evidence="8">
    <location>
        <begin position="382"/>
        <end position="406"/>
    </location>
</feature>
<feature type="transmembrane region" description="Helical" evidence="8">
    <location>
        <begin position="65"/>
        <end position="88"/>
    </location>
</feature>
<feature type="transmembrane region" description="Helical" evidence="8">
    <location>
        <begin position="157"/>
        <end position="176"/>
    </location>
</feature>
<evidence type="ECO:0000259" key="9">
    <source>
        <dbReference type="PROSITE" id="PS50850"/>
    </source>
</evidence>
<dbReference type="GO" id="GO:0022857">
    <property type="term" value="F:transmembrane transporter activity"/>
    <property type="evidence" value="ECO:0007669"/>
    <property type="project" value="InterPro"/>
</dbReference>
<reference evidence="10 11" key="1">
    <citation type="journal article" date="2016" name="Front. Microbiol.">
        <title>Comparative Genomics Analysis of Streptomyces Species Reveals Their Adaptation to the Marine Environment and Their Diversity at the Genomic Level.</title>
        <authorList>
            <person name="Tian X."/>
            <person name="Zhang Z."/>
            <person name="Yang T."/>
            <person name="Chen M."/>
            <person name="Li J."/>
            <person name="Chen F."/>
            <person name="Yang J."/>
            <person name="Li W."/>
            <person name="Zhang B."/>
            <person name="Zhang Z."/>
            <person name="Wu J."/>
            <person name="Zhang C."/>
            <person name="Long L."/>
            <person name="Xiao J."/>
        </authorList>
    </citation>
    <scope>NUCLEOTIDE SEQUENCE [LARGE SCALE GENOMIC DNA]</scope>
    <source>
        <strain evidence="10 11">SCSIO M10372</strain>
    </source>
</reference>
<keyword evidence="4 8" id="KW-1133">Transmembrane helix</keyword>
<dbReference type="OrthoDB" id="9778875at2"/>
<dbReference type="PANTHER" id="PTHR42718:SF9">
    <property type="entry name" value="MAJOR FACILITATOR SUPERFAMILY MULTIDRUG TRANSPORTER MFSC"/>
    <property type="match status" value="1"/>
</dbReference>
<feature type="transmembrane region" description="Helical" evidence="8">
    <location>
        <begin position="452"/>
        <end position="473"/>
    </location>
</feature>